<dbReference type="PANTHER" id="PTHR36933">
    <property type="entry name" value="SLL0788 PROTEIN"/>
    <property type="match status" value="1"/>
</dbReference>
<dbReference type="InterPro" id="IPR005183">
    <property type="entry name" value="DUF305_CopM-like"/>
</dbReference>
<sequence>MIRRLLLALCGLALLAGAALIGAALATPPDSHHHESGGNIMPSAVDVGFLQDMIVHHQQAVTMSEIVRSGAGVEIAGLADVLRGNQLLEIGQMTGFLQVWDKPLISSIAPMDWMSGGAEGHQAHHDGSQHDAMPGMATQEQLNRLGELAGSAKEVYFLQLMVRHHQGGVLMADYAATHAATPQVKALAQRIAVEQSKENQQLTAFLGQRDP</sequence>
<evidence type="ECO:0000256" key="1">
    <source>
        <dbReference type="SAM" id="SignalP"/>
    </source>
</evidence>
<keyword evidence="1" id="KW-0732">Signal</keyword>
<feature type="signal peptide" evidence="1">
    <location>
        <begin position="1"/>
        <end position="26"/>
    </location>
</feature>
<keyword evidence="4" id="KW-1185">Reference proteome</keyword>
<organism evidence="3 4">
    <name type="scientific">Saccharopolyspora elongata</name>
    <dbReference type="NCBI Taxonomy" id="2530387"/>
    <lineage>
        <taxon>Bacteria</taxon>
        <taxon>Bacillati</taxon>
        <taxon>Actinomycetota</taxon>
        <taxon>Actinomycetes</taxon>
        <taxon>Pseudonocardiales</taxon>
        <taxon>Pseudonocardiaceae</taxon>
        <taxon>Saccharopolyspora</taxon>
    </lineage>
</organism>
<dbReference type="Pfam" id="PF03713">
    <property type="entry name" value="DUF305"/>
    <property type="match status" value="1"/>
</dbReference>
<dbReference type="AlphaFoldDB" id="A0A4R4Y968"/>
<feature type="domain" description="DUF305" evidence="2">
    <location>
        <begin position="46"/>
        <end position="206"/>
    </location>
</feature>
<protein>
    <submittedName>
        <fullName evidence="3">DUF305 domain-containing protein</fullName>
    </submittedName>
</protein>
<feature type="chain" id="PRO_5039696689" evidence="1">
    <location>
        <begin position="27"/>
        <end position="211"/>
    </location>
</feature>
<accession>A0A4R4Y968</accession>
<evidence type="ECO:0000313" key="4">
    <source>
        <dbReference type="Proteomes" id="UP000294947"/>
    </source>
</evidence>
<evidence type="ECO:0000259" key="2">
    <source>
        <dbReference type="Pfam" id="PF03713"/>
    </source>
</evidence>
<name>A0A4R4Y968_9PSEU</name>
<dbReference type="InterPro" id="IPR012347">
    <property type="entry name" value="Ferritin-like"/>
</dbReference>
<dbReference type="PANTHER" id="PTHR36933:SF1">
    <property type="entry name" value="SLL0788 PROTEIN"/>
    <property type="match status" value="1"/>
</dbReference>
<dbReference type="OrthoDB" id="26872at2"/>
<reference evidence="3 4" key="1">
    <citation type="submission" date="2019-03" db="EMBL/GenBank/DDBJ databases">
        <title>Draft genome sequences of novel Actinobacteria.</title>
        <authorList>
            <person name="Sahin N."/>
            <person name="Ay H."/>
            <person name="Saygin H."/>
        </authorList>
    </citation>
    <scope>NUCLEOTIDE SEQUENCE [LARGE SCALE GENOMIC DNA]</scope>
    <source>
        <strain evidence="3 4">7K502</strain>
    </source>
</reference>
<proteinExistence type="predicted"/>
<dbReference type="EMBL" id="SMKW01000065">
    <property type="protein sequence ID" value="TDD40926.1"/>
    <property type="molecule type" value="Genomic_DNA"/>
</dbReference>
<gene>
    <name evidence="3" type="ORF">E1288_34345</name>
</gene>
<evidence type="ECO:0000313" key="3">
    <source>
        <dbReference type="EMBL" id="TDD40926.1"/>
    </source>
</evidence>
<dbReference type="Proteomes" id="UP000294947">
    <property type="component" value="Unassembled WGS sequence"/>
</dbReference>
<comment type="caution">
    <text evidence="3">The sequence shown here is derived from an EMBL/GenBank/DDBJ whole genome shotgun (WGS) entry which is preliminary data.</text>
</comment>
<dbReference type="Gene3D" id="1.20.1260.10">
    <property type="match status" value="1"/>
</dbReference>